<keyword evidence="2" id="KW-1185">Reference proteome</keyword>
<gene>
    <name evidence="1" type="ORF">PILCRDRAFT_42630</name>
</gene>
<sequence>KNCPTEIWGRIFSLACVDDGFTGRSLSRVSRYIMEASKPYKYQCLAVKDHQLRPLALVFKKLPTDKRRVRCLFL</sequence>
<dbReference type="HOGENOM" id="CLU_172948_0_0_1"/>
<dbReference type="InParanoid" id="A0A0C3BVI5"/>
<dbReference type="STRING" id="765440.A0A0C3BVI5"/>
<reference evidence="1 2" key="1">
    <citation type="submission" date="2014-04" db="EMBL/GenBank/DDBJ databases">
        <authorList>
            <consortium name="DOE Joint Genome Institute"/>
            <person name="Kuo A."/>
            <person name="Tarkka M."/>
            <person name="Buscot F."/>
            <person name="Kohler A."/>
            <person name="Nagy L.G."/>
            <person name="Floudas D."/>
            <person name="Copeland A."/>
            <person name="Barry K.W."/>
            <person name="Cichocki N."/>
            <person name="Veneault-Fourrey C."/>
            <person name="LaButti K."/>
            <person name="Lindquist E.A."/>
            <person name="Lipzen A."/>
            <person name="Lundell T."/>
            <person name="Morin E."/>
            <person name="Murat C."/>
            <person name="Sun H."/>
            <person name="Tunlid A."/>
            <person name="Henrissat B."/>
            <person name="Grigoriev I.V."/>
            <person name="Hibbett D.S."/>
            <person name="Martin F."/>
            <person name="Nordberg H.P."/>
            <person name="Cantor M.N."/>
            <person name="Hua S.X."/>
        </authorList>
    </citation>
    <scope>NUCLEOTIDE SEQUENCE [LARGE SCALE GENOMIC DNA]</scope>
    <source>
        <strain evidence="1 2">F 1598</strain>
    </source>
</reference>
<accession>A0A0C3BVI5</accession>
<feature type="non-terminal residue" evidence="1">
    <location>
        <position position="74"/>
    </location>
</feature>
<dbReference type="OrthoDB" id="2748701at2759"/>
<evidence type="ECO:0000313" key="2">
    <source>
        <dbReference type="Proteomes" id="UP000054166"/>
    </source>
</evidence>
<feature type="non-terminal residue" evidence="1">
    <location>
        <position position="1"/>
    </location>
</feature>
<dbReference type="AlphaFoldDB" id="A0A0C3BVI5"/>
<evidence type="ECO:0008006" key="3">
    <source>
        <dbReference type="Google" id="ProtNLM"/>
    </source>
</evidence>
<proteinExistence type="predicted"/>
<dbReference type="Proteomes" id="UP000054166">
    <property type="component" value="Unassembled WGS sequence"/>
</dbReference>
<protein>
    <recommendedName>
        <fullName evidence="3">F-box domain-containing protein</fullName>
    </recommendedName>
</protein>
<dbReference type="EMBL" id="KN832999">
    <property type="protein sequence ID" value="KIM81382.1"/>
    <property type="molecule type" value="Genomic_DNA"/>
</dbReference>
<organism evidence="1 2">
    <name type="scientific">Piloderma croceum (strain F 1598)</name>
    <dbReference type="NCBI Taxonomy" id="765440"/>
    <lineage>
        <taxon>Eukaryota</taxon>
        <taxon>Fungi</taxon>
        <taxon>Dikarya</taxon>
        <taxon>Basidiomycota</taxon>
        <taxon>Agaricomycotina</taxon>
        <taxon>Agaricomycetes</taxon>
        <taxon>Agaricomycetidae</taxon>
        <taxon>Atheliales</taxon>
        <taxon>Atheliaceae</taxon>
        <taxon>Piloderma</taxon>
    </lineage>
</organism>
<reference evidence="2" key="2">
    <citation type="submission" date="2015-01" db="EMBL/GenBank/DDBJ databases">
        <title>Evolutionary Origins and Diversification of the Mycorrhizal Mutualists.</title>
        <authorList>
            <consortium name="DOE Joint Genome Institute"/>
            <consortium name="Mycorrhizal Genomics Consortium"/>
            <person name="Kohler A."/>
            <person name="Kuo A."/>
            <person name="Nagy L.G."/>
            <person name="Floudas D."/>
            <person name="Copeland A."/>
            <person name="Barry K.W."/>
            <person name="Cichocki N."/>
            <person name="Veneault-Fourrey C."/>
            <person name="LaButti K."/>
            <person name="Lindquist E.A."/>
            <person name="Lipzen A."/>
            <person name="Lundell T."/>
            <person name="Morin E."/>
            <person name="Murat C."/>
            <person name="Riley R."/>
            <person name="Ohm R."/>
            <person name="Sun H."/>
            <person name="Tunlid A."/>
            <person name="Henrissat B."/>
            <person name="Grigoriev I.V."/>
            <person name="Hibbett D.S."/>
            <person name="Martin F."/>
        </authorList>
    </citation>
    <scope>NUCLEOTIDE SEQUENCE [LARGE SCALE GENOMIC DNA]</scope>
    <source>
        <strain evidence="2">F 1598</strain>
    </source>
</reference>
<evidence type="ECO:0000313" key="1">
    <source>
        <dbReference type="EMBL" id="KIM81382.1"/>
    </source>
</evidence>
<name>A0A0C3BVI5_PILCF</name>